<name>A0A1C4VPZ6_9ACTN</name>
<protein>
    <submittedName>
        <fullName evidence="2">Uncharacterized protein</fullName>
    </submittedName>
</protein>
<organism evidence="2 3">
    <name type="scientific">Micromonospora coriariae</name>
    <dbReference type="NCBI Taxonomy" id="285665"/>
    <lineage>
        <taxon>Bacteria</taxon>
        <taxon>Bacillati</taxon>
        <taxon>Actinomycetota</taxon>
        <taxon>Actinomycetes</taxon>
        <taxon>Micromonosporales</taxon>
        <taxon>Micromonosporaceae</taxon>
        <taxon>Micromonospora</taxon>
    </lineage>
</organism>
<dbReference type="EMBL" id="LT607412">
    <property type="protein sequence ID" value="SCE86057.1"/>
    <property type="molecule type" value="Genomic_DNA"/>
</dbReference>
<keyword evidence="1" id="KW-1133">Transmembrane helix</keyword>
<feature type="transmembrane region" description="Helical" evidence="1">
    <location>
        <begin position="25"/>
        <end position="44"/>
    </location>
</feature>
<dbReference type="AlphaFoldDB" id="A0A1C4VPZ6"/>
<dbReference type="Proteomes" id="UP000198243">
    <property type="component" value="Chromosome I"/>
</dbReference>
<evidence type="ECO:0000313" key="2">
    <source>
        <dbReference type="EMBL" id="SCE86057.1"/>
    </source>
</evidence>
<keyword evidence="1" id="KW-0812">Transmembrane</keyword>
<sequence>MSLVAGFLTSLLTMPSDYDGLRPQILAALLVLTGIGLRIEAAIIDRKS</sequence>
<keyword evidence="3" id="KW-1185">Reference proteome</keyword>
<evidence type="ECO:0000313" key="3">
    <source>
        <dbReference type="Proteomes" id="UP000198243"/>
    </source>
</evidence>
<reference evidence="3" key="1">
    <citation type="submission" date="2016-06" db="EMBL/GenBank/DDBJ databases">
        <authorList>
            <person name="Varghese N."/>
            <person name="Submissions Spin"/>
        </authorList>
    </citation>
    <scope>NUCLEOTIDE SEQUENCE [LARGE SCALE GENOMIC DNA]</scope>
    <source>
        <strain evidence="3">DSM 44875</strain>
    </source>
</reference>
<accession>A0A1C4VPZ6</accession>
<proteinExistence type="predicted"/>
<evidence type="ECO:0000256" key="1">
    <source>
        <dbReference type="SAM" id="Phobius"/>
    </source>
</evidence>
<gene>
    <name evidence="2" type="ORF">GA0070607_2471</name>
</gene>
<keyword evidence="1" id="KW-0472">Membrane</keyword>